<dbReference type="Proteomes" id="UP000505377">
    <property type="component" value="Chromosome"/>
</dbReference>
<proteinExistence type="predicted"/>
<gene>
    <name evidence="2" type="ORF">HOP40_11830</name>
</gene>
<dbReference type="EMBL" id="CP053564">
    <property type="protein sequence ID" value="QJY46407.1"/>
    <property type="molecule type" value="Genomic_DNA"/>
</dbReference>
<protein>
    <submittedName>
        <fullName evidence="2">MarR family transcriptional regulator</fullName>
    </submittedName>
</protein>
<sequence>MDHITARLRSALCRAEHLDERALAELGLPVRHYAMLELLADGPVARQHELGAAIGLDRTTTAALLRRLDDRGLVRRTPMPGNGRVLVLELTPAGSALRAAAAQRLRDCEQRLLAPLTPEERTQLRRTLDRLLEVAS</sequence>
<dbReference type="GO" id="GO:0006950">
    <property type="term" value="P:response to stress"/>
    <property type="evidence" value="ECO:0007669"/>
    <property type="project" value="TreeGrafter"/>
</dbReference>
<name>A0A6M6JHN6_9PSEU</name>
<dbReference type="AlphaFoldDB" id="A0A6M6JHN6"/>
<feature type="domain" description="HTH marR-type" evidence="1">
    <location>
        <begin position="1"/>
        <end position="133"/>
    </location>
</feature>
<dbReference type="PANTHER" id="PTHR33164:SF43">
    <property type="entry name" value="HTH-TYPE TRANSCRIPTIONAL REPRESSOR YETL"/>
    <property type="match status" value="1"/>
</dbReference>
<dbReference type="RefSeq" id="WP_172157632.1">
    <property type="nucleotide sequence ID" value="NZ_CP053564.1"/>
</dbReference>
<dbReference type="PANTHER" id="PTHR33164">
    <property type="entry name" value="TRANSCRIPTIONAL REGULATOR, MARR FAMILY"/>
    <property type="match status" value="1"/>
</dbReference>
<dbReference type="KEGG" id="pbro:HOP40_11830"/>
<dbReference type="InterPro" id="IPR036390">
    <property type="entry name" value="WH_DNA-bd_sf"/>
</dbReference>
<reference evidence="2 3" key="1">
    <citation type="submission" date="2020-05" db="EMBL/GenBank/DDBJ databases">
        <authorList>
            <person name="Mo P."/>
        </authorList>
    </citation>
    <scope>NUCLEOTIDE SEQUENCE [LARGE SCALE GENOMIC DNA]</scope>
    <source>
        <strain evidence="2 3">Gen01</strain>
    </source>
</reference>
<accession>A0A6M6JHN6</accession>
<keyword evidence="3" id="KW-1185">Reference proteome</keyword>
<dbReference type="InterPro" id="IPR000835">
    <property type="entry name" value="HTH_MarR-typ"/>
</dbReference>
<dbReference type="GO" id="GO:0003700">
    <property type="term" value="F:DNA-binding transcription factor activity"/>
    <property type="evidence" value="ECO:0007669"/>
    <property type="project" value="InterPro"/>
</dbReference>
<evidence type="ECO:0000259" key="1">
    <source>
        <dbReference type="PROSITE" id="PS50995"/>
    </source>
</evidence>
<dbReference type="InterPro" id="IPR036388">
    <property type="entry name" value="WH-like_DNA-bd_sf"/>
</dbReference>
<dbReference type="InterPro" id="IPR039422">
    <property type="entry name" value="MarR/SlyA-like"/>
</dbReference>
<dbReference type="SMART" id="SM00347">
    <property type="entry name" value="HTH_MARR"/>
    <property type="match status" value="1"/>
</dbReference>
<dbReference type="Pfam" id="PF12802">
    <property type="entry name" value="MarR_2"/>
    <property type="match status" value="1"/>
</dbReference>
<evidence type="ECO:0000313" key="2">
    <source>
        <dbReference type="EMBL" id="QJY46407.1"/>
    </source>
</evidence>
<dbReference type="PRINTS" id="PR00598">
    <property type="entry name" value="HTHMARR"/>
</dbReference>
<dbReference type="PROSITE" id="PS50995">
    <property type="entry name" value="HTH_MARR_2"/>
    <property type="match status" value="1"/>
</dbReference>
<dbReference type="SUPFAM" id="SSF46785">
    <property type="entry name" value="Winged helix' DNA-binding domain"/>
    <property type="match status" value="1"/>
</dbReference>
<evidence type="ECO:0000313" key="3">
    <source>
        <dbReference type="Proteomes" id="UP000505377"/>
    </source>
</evidence>
<dbReference type="Gene3D" id="1.10.10.10">
    <property type="entry name" value="Winged helix-like DNA-binding domain superfamily/Winged helix DNA-binding domain"/>
    <property type="match status" value="1"/>
</dbReference>
<organism evidence="2 3">
    <name type="scientific">Pseudonocardia broussonetiae</name>
    <dbReference type="NCBI Taxonomy" id="2736640"/>
    <lineage>
        <taxon>Bacteria</taxon>
        <taxon>Bacillati</taxon>
        <taxon>Actinomycetota</taxon>
        <taxon>Actinomycetes</taxon>
        <taxon>Pseudonocardiales</taxon>
        <taxon>Pseudonocardiaceae</taxon>
        <taxon>Pseudonocardia</taxon>
    </lineage>
</organism>